<organism evidence="5 6">
    <name type="scientific">Haloferula helveola</name>
    <dbReference type="NCBI Taxonomy" id="490095"/>
    <lineage>
        <taxon>Bacteria</taxon>
        <taxon>Pseudomonadati</taxon>
        <taxon>Verrucomicrobiota</taxon>
        <taxon>Verrucomicrobiia</taxon>
        <taxon>Verrucomicrobiales</taxon>
        <taxon>Verrucomicrobiaceae</taxon>
        <taxon>Haloferula</taxon>
    </lineage>
</organism>
<dbReference type="InterPro" id="IPR017850">
    <property type="entry name" value="Alkaline_phosphatase_core_sf"/>
</dbReference>
<feature type="domain" description="Sulfatase N-terminal" evidence="4">
    <location>
        <begin position="28"/>
        <end position="362"/>
    </location>
</feature>
<feature type="chain" id="PRO_5045626425" description="Sulfatase N-terminal domain-containing protein" evidence="3">
    <location>
        <begin position="23"/>
        <end position="461"/>
    </location>
</feature>
<proteinExistence type="inferred from homology"/>
<dbReference type="Pfam" id="PF00884">
    <property type="entry name" value="Sulfatase"/>
    <property type="match status" value="1"/>
</dbReference>
<accession>A0ABN6H1B5</accession>
<evidence type="ECO:0000259" key="4">
    <source>
        <dbReference type="Pfam" id="PF00884"/>
    </source>
</evidence>
<evidence type="ECO:0000256" key="2">
    <source>
        <dbReference type="ARBA" id="ARBA00022801"/>
    </source>
</evidence>
<feature type="signal peptide" evidence="3">
    <location>
        <begin position="1"/>
        <end position="22"/>
    </location>
</feature>
<keyword evidence="3" id="KW-0732">Signal</keyword>
<comment type="similarity">
    <text evidence="1">Belongs to the sulfatase family.</text>
</comment>
<dbReference type="PANTHER" id="PTHR42693:SF53">
    <property type="entry name" value="ENDO-4-O-SULFATASE"/>
    <property type="match status" value="1"/>
</dbReference>
<dbReference type="Gene3D" id="3.30.1120.10">
    <property type="match status" value="1"/>
</dbReference>
<evidence type="ECO:0000256" key="3">
    <source>
        <dbReference type="SAM" id="SignalP"/>
    </source>
</evidence>
<protein>
    <recommendedName>
        <fullName evidence="4">Sulfatase N-terminal domain-containing protein</fullName>
    </recommendedName>
</protein>
<dbReference type="Gene3D" id="3.40.720.10">
    <property type="entry name" value="Alkaline Phosphatase, subunit A"/>
    <property type="match status" value="1"/>
</dbReference>
<sequence>MPIFLKAIVGLAAVAVIPAALAAENRKPNVVIFFTDDQGTLDANCFGSEDLYTPTIDRLAETGVRFTQAYAHTVCCPARAMLMTGRYPQRGGVEQWTQANAKDGRFGVNMAREEVTLAEVLGGAGYRTALFGKWHLGADFKHGPTEQGFDEFFGLRGGFIDNFNHHALHGNGFHDLYEGTKEVFMRDEYFPDLITERALRFVDQNKERPFFLYVAFNIPHYPEQADKKFEERYKDLPMPRRAYAQMVSTTDDRMGRILSRLERHGLRDNTIVVFMSDNGHSIEDYRIRGKDHSSGLPEGANYGANGGGGNTGKWRGNKGTFFEGGIRVPAVLSYPAGLPGGIVRDGAVTAMDWMPTILELCDVAPPTVKLDGKSLVSGIRSESGADWHEVLHWQWRGAWAVRRGDWKLMGQGADPEFLGNLAGPEPERKNHLEEQPELAKELATLHADWVKEVTPAESAEN</sequence>
<dbReference type="PANTHER" id="PTHR42693">
    <property type="entry name" value="ARYLSULFATASE FAMILY MEMBER"/>
    <property type="match status" value="1"/>
</dbReference>
<name>A0ABN6H1B5_9BACT</name>
<evidence type="ECO:0000313" key="5">
    <source>
        <dbReference type="EMBL" id="BCX47365.1"/>
    </source>
</evidence>
<dbReference type="InterPro" id="IPR050738">
    <property type="entry name" value="Sulfatase"/>
</dbReference>
<keyword evidence="2" id="KW-0378">Hydrolase</keyword>
<dbReference type="Proteomes" id="UP001374893">
    <property type="component" value="Chromosome"/>
</dbReference>
<evidence type="ECO:0000256" key="1">
    <source>
        <dbReference type="ARBA" id="ARBA00008779"/>
    </source>
</evidence>
<dbReference type="EMBL" id="AP024702">
    <property type="protein sequence ID" value="BCX47365.1"/>
    <property type="molecule type" value="Genomic_DNA"/>
</dbReference>
<keyword evidence="6" id="KW-1185">Reference proteome</keyword>
<dbReference type="InterPro" id="IPR000917">
    <property type="entry name" value="Sulfatase_N"/>
</dbReference>
<reference evidence="5 6" key="1">
    <citation type="submission" date="2021-06" db="EMBL/GenBank/DDBJ databases">
        <title>Complete genome of Haloferula helveola possessing various polysaccharide degrading enzymes.</title>
        <authorList>
            <person name="Takami H."/>
            <person name="Huang C."/>
            <person name="Hamasaki K."/>
        </authorList>
    </citation>
    <scope>NUCLEOTIDE SEQUENCE [LARGE SCALE GENOMIC DNA]</scope>
    <source>
        <strain evidence="5 6">CN-1</strain>
    </source>
</reference>
<dbReference type="RefSeq" id="WP_338689521.1">
    <property type="nucleotide sequence ID" value="NZ_AP024702.1"/>
</dbReference>
<evidence type="ECO:0000313" key="6">
    <source>
        <dbReference type="Proteomes" id="UP001374893"/>
    </source>
</evidence>
<gene>
    <name evidence="5" type="ORF">HAHE_12730</name>
</gene>
<dbReference type="SUPFAM" id="SSF53649">
    <property type="entry name" value="Alkaline phosphatase-like"/>
    <property type="match status" value="1"/>
</dbReference>